<keyword evidence="6" id="KW-0805">Transcription regulation</keyword>
<feature type="compositionally biased region" description="Basic residues" evidence="10">
    <location>
        <begin position="833"/>
        <end position="858"/>
    </location>
</feature>
<evidence type="ECO:0000313" key="12">
    <source>
        <dbReference type="EMBL" id="CAG00059.1"/>
    </source>
</evidence>
<reference evidence="12" key="1">
    <citation type="journal article" date="2004" name="Nature">
        <title>Genome duplication in the teleost fish Tetraodon nigroviridis reveals the early vertebrate proto-karyotype.</title>
        <authorList>
            <person name="Jaillon O."/>
            <person name="Aury J.-M."/>
            <person name="Brunet F."/>
            <person name="Petit J.-L."/>
            <person name="Stange-Thomann N."/>
            <person name="Mauceli E."/>
            <person name="Bouneau L."/>
            <person name="Fischer C."/>
            <person name="Ozouf-Costaz C."/>
            <person name="Bernot A."/>
            <person name="Nicaud S."/>
            <person name="Jaffe D."/>
            <person name="Fisher S."/>
            <person name="Lutfalla G."/>
            <person name="Dossat C."/>
            <person name="Segurens B."/>
            <person name="Dasilva C."/>
            <person name="Salanoubat M."/>
            <person name="Levy M."/>
            <person name="Boudet N."/>
            <person name="Castellano S."/>
            <person name="Anthouard V."/>
            <person name="Jubin C."/>
            <person name="Castelli V."/>
            <person name="Katinka M."/>
            <person name="Vacherie B."/>
            <person name="Biemont C."/>
            <person name="Skalli Z."/>
            <person name="Cattolico L."/>
            <person name="Poulain J."/>
            <person name="De Berardinis V."/>
            <person name="Cruaud C."/>
            <person name="Duprat S."/>
            <person name="Brottier P."/>
            <person name="Coutanceau J.-P."/>
            <person name="Gouzy J."/>
            <person name="Parra G."/>
            <person name="Lardier G."/>
            <person name="Chapple C."/>
            <person name="McKernan K.J."/>
            <person name="McEwan P."/>
            <person name="Bosak S."/>
            <person name="Kellis M."/>
            <person name="Volff J.-N."/>
            <person name="Guigo R."/>
            <person name="Zody M.C."/>
            <person name="Mesirov J."/>
            <person name="Lindblad-Toh K."/>
            <person name="Birren B."/>
            <person name="Nusbaum C."/>
            <person name="Kahn D."/>
            <person name="Robinson-Rechavi M."/>
            <person name="Laudet V."/>
            <person name="Schachter V."/>
            <person name="Quetier F."/>
            <person name="Saurin W."/>
            <person name="Scarpelli C."/>
            <person name="Wincker P."/>
            <person name="Lander E.S."/>
            <person name="Weissenbach J."/>
            <person name="Roest Crollius H."/>
        </authorList>
    </citation>
    <scope>NUCLEOTIDE SEQUENCE [LARGE SCALE GENOMIC DNA]</scope>
</reference>
<feature type="domain" description="C2H2-type" evidence="11">
    <location>
        <begin position="190"/>
        <end position="217"/>
    </location>
</feature>
<dbReference type="GO" id="GO:0000981">
    <property type="term" value="F:DNA-binding transcription factor activity, RNA polymerase II-specific"/>
    <property type="evidence" value="ECO:0007669"/>
    <property type="project" value="TreeGrafter"/>
</dbReference>
<feature type="compositionally biased region" description="Basic and acidic residues" evidence="10">
    <location>
        <begin position="1189"/>
        <end position="1202"/>
    </location>
</feature>
<feature type="compositionally biased region" description="Low complexity" evidence="10">
    <location>
        <begin position="1019"/>
        <end position="1028"/>
    </location>
</feature>
<feature type="region of interest" description="Disordered" evidence="10">
    <location>
        <begin position="1752"/>
        <end position="1778"/>
    </location>
</feature>
<dbReference type="PANTHER" id="PTHR24394">
    <property type="entry name" value="ZINC FINGER PROTEIN"/>
    <property type="match status" value="1"/>
</dbReference>
<dbReference type="InterPro" id="IPR036236">
    <property type="entry name" value="Znf_C2H2_sf"/>
</dbReference>
<feature type="compositionally biased region" description="Basic and acidic residues" evidence="10">
    <location>
        <begin position="997"/>
        <end position="1009"/>
    </location>
</feature>
<gene>
    <name evidence="12" type="ORF">GSTENG00018361001</name>
</gene>
<feature type="compositionally biased region" description="Basic residues" evidence="10">
    <location>
        <begin position="778"/>
        <end position="788"/>
    </location>
</feature>
<evidence type="ECO:0000256" key="9">
    <source>
        <dbReference type="PROSITE-ProRule" id="PRU00042"/>
    </source>
</evidence>
<evidence type="ECO:0000256" key="7">
    <source>
        <dbReference type="ARBA" id="ARBA00023163"/>
    </source>
</evidence>
<feature type="domain" description="C2H2-type" evidence="11">
    <location>
        <begin position="246"/>
        <end position="273"/>
    </location>
</feature>
<feature type="region of interest" description="Disordered" evidence="10">
    <location>
        <begin position="1"/>
        <end position="117"/>
    </location>
</feature>
<evidence type="ECO:0000256" key="5">
    <source>
        <dbReference type="ARBA" id="ARBA00022833"/>
    </source>
</evidence>
<dbReference type="FunFam" id="3.30.160.60:FF:002343">
    <property type="entry name" value="Zinc finger protein 33A"/>
    <property type="match status" value="2"/>
</dbReference>
<feature type="region of interest" description="Disordered" evidence="10">
    <location>
        <begin position="2016"/>
        <end position="2048"/>
    </location>
</feature>
<reference evidence="12" key="2">
    <citation type="submission" date="2004-02" db="EMBL/GenBank/DDBJ databases">
        <authorList>
            <consortium name="Genoscope"/>
            <consortium name="Whitehead Institute Centre for Genome Research"/>
        </authorList>
    </citation>
    <scope>NUCLEOTIDE SEQUENCE</scope>
</reference>
<proteinExistence type="predicted"/>
<feature type="compositionally biased region" description="Low complexity" evidence="10">
    <location>
        <begin position="1385"/>
        <end position="1417"/>
    </location>
</feature>
<dbReference type="GO" id="GO:0008270">
    <property type="term" value="F:zinc ion binding"/>
    <property type="evidence" value="ECO:0007669"/>
    <property type="project" value="UniProtKB-KW"/>
</dbReference>
<feature type="compositionally biased region" description="Basic and acidic residues" evidence="10">
    <location>
        <begin position="667"/>
        <end position="721"/>
    </location>
</feature>
<keyword evidence="8" id="KW-0539">Nucleus</keyword>
<feature type="region of interest" description="Disordered" evidence="10">
    <location>
        <begin position="1241"/>
        <end position="1264"/>
    </location>
</feature>
<feature type="region of interest" description="Disordered" evidence="10">
    <location>
        <begin position="778"/>
        <end position="1059"/>
    </location>
</feature>
<keyword evidence="7" id="KW-0804">Transcription</keyword>
<feature type="compositionally biased region" description="Polar residues" evidence="10">
    <location>
        <begin position="627"/>
        <end position="651"/>
    </location>
</feature>
<keyword evidence="5" id="KW-0862">Zinc</keyword>
<name>Q4SH23_TETNG</name>
<evidence type="ECO:0000256" key="1">
    <source>
        <dbReference type="ARBA" id="ARBA00004123"/>
    </source>
</evidence>
<feature type="compositionally biased region" description="Polar residues" evidence="10">
    <location>
        <begin position="722"/>
        <end position="733"/>
    </location>
</feature>
<feature type="domain" description="C2H2-type" evidence="11">
    <location>
        <begin position="274"/>
        <end position="296"/>
    </location>
</feature>
<feature type="region of interest" description="Disordered" evidence="10">
    <location>
        <begin position="1290"/>
        <end position="1447"/>
    </location>
</feature>
<evidence type="ECO:0000259" key="11">
    <source>
        <dbReference type="PROSITE" id="PS50157"/>
    </source>
</evidence>
<feature type="compositionally biased region" description="Low complexity" evidence="10">
    <location>
        <begin position="1154"/>
        <end position="1167"/>
    </location>
</feature>
<feature type="compositionally biased region" description="Acidic residues" evidence="10">
    <location>
        <begin position="23"/>
        <end position="33"/>
    </location>
</feature>
<feature type="compositionally biased region" description="Pro residues" evidence="10">
    <location>
        <begin position="978"/>
        <end position="995"/>
    </location>
</feature>
<dbReference type="OrthoDB" id="123207at2759"/>
<feature type="region of interest" description="Disordered" evidence="10">
    <location>
        <begin position="595"/>
        <end position="614"/>
    </location>
</feature>
<dbReference type="PANTHER" id="PTHR24394:SF48">
    <property type="entry name" value="ZINC FINGER PROTEIN 771"/>
    <property type="match status" value="1"/>
</dbReference>
<dbReference type="PROSITE" id="PS50157">
    <property type="entry name" value="ZINC_FINGER_C2H2_2"/>
    <property type="match status" value="5"/>
</dbReference>
<feature type="compositionally biased region" description="Polar residues" evidence="10">
    <location>
        <begin position="1768"/>
        <end position="1778"/>
    </location>
</feature>
<evidence type="ECO:0000256" key="10">
    <source>
        <dbReference type="SAM" id="MobiDB-lite"/>
    </source>
</evidence>
<dbReference type="PROSITE" id="PS00028">
    <property type="entry name" value="ZINC_FINGER_C2H2_1"/>
    <property type="match status" value="6"/>
</dbReference>
<dbReference type="EMBL" id="CAAE01014587">
    <property type="protein sequence ID" value="CAG00059.1"/>
    <property type="molecule type" value="Genomic_DNA"/>
</dbReference>
<accession>Q4SH23</accession>
<evidence type="ECO:0000256" key="6">
    <source>
        <dbReference type="ARBA" id="ARBA00023015"/>
    </source>
</evidence>
<dbReference type="SMART" id="SM00355">
    <property type="entry name" value="ZnF_C2H2"/>
    <property type="match status" value="7"/>
</dbReference>
<dbReference type="Gene3D" id="3.30.160.60">
    <property type="entry name" value="Classic Zinc Finger"/>
    <property type="match status" value="4"/>
</dbReference>
<feature type="compositionally biased region" description="Low complexity" evidence="10">
    <location>
        <begin position="38"/>
        <end position="65"/>
    </location>
</feature>
<sequence>MQSPSQPNSQPNPVTTAATGTDLDTEPEPDAQQEESKAASAASPEAPEAAATPQGAGTPAETPAGVVGTDRPPALPLDQRDGMEPGSDLKPSATINPLDANPGGRVGPKVRNQSKVVRDGRKYVPSKKAMVDPLKMDMSKPAGIPLTSSQISLQCIECHIIFSDHKSKERHLKASHPAEYEQCILRNALFACYVCDRHFTNSTELMTHQKAHIERKPFKCPICGQAFSKSSELTSHKKNHFGTDGYACTDCGKLCKTMTLLKYHRRTHTGEKPYVCKECGQRFTMSKSLQKHVLSHLEGAGENGENSKAKPKKNTDGVVKKYACFLCNATFKTTKTRLHHMKNKHNMVPARNGKAGHPGQPFKQSTPIITPISISESALLQVEPNGPLQKVDANIDTEQICRLIESLGNVQKVNQVVILGQVPPHAPPLEVQQIAHLAAPVHLNLLRDDFMGLKLTESKSGELDLSNNACDPMEQTIILEPITPDGQLLNPPLSEAGSSILAMGPVGLNNPEPSLSSCDPMEQTIILEPITPDGQLENCFPGEAAGELRFAESVPTESEAVAQLLQQTGTGAVQSDMFADNLEQTVILELTPAVMPNEPSHTEPPHPVPLPGVVPSAELEKVPAEQTGRSDSPLPQTLQLEKRPTCSSPHTPSECYTDPNDGTESQLQKKDLDDVPPTEDRAQSPETQEKNDQDASKDECLEQVEDPPKLEEPSAKERDASQVETKQASQVPLNTMSAQELVKVRKRKPSRAYFFQEYMQELVGSIYKDDLRIKAKPAKRQRAKKAHLVVKFGPQSKEKKTKEKKTSQRRKRSQEDAMVAKTQVADLPEKKGASPKKGRKGKGKKNTRHLVSAPKKKSSSPSHDSPVRQIKDARKTKMKRRKEVGAEGATQPGEQAAVDAPAFKKAKKAKIMRKVQPKVAKEGKRKKKRAEEPEKRSPASADVAQDALLLLKGHKQPQLRVYKLDTSRASAHACEAAAPPPQTSPPGNADPPPDPSTDTRNDLSAEGKKLGGRRKKSQKALSLLSSLKVPRQQPETLPSKPKTTRKRRASSRVESEGVITSSSKRALECHDCGERFGEVSSLQKHKATVHVLDSPGLTYTNGNIFEGVTSSDFYHLPKQDRMVIGVMNTATGWDTEPELAETPSEDREPGVSFPALIPSPSLPVLPSDGMMNEDKGTSALGATVPSASDRSRESHQSSENKEPTTAVIRQEKVEDAHGAADEDIKADLLLEVDLVTVGGPPEKDELSPLAVPVGQTGSNETCERKSESAAVVEDGSEKSVSLQTCSAHHLEVKEEEEESISVQKKNKVARNRELDRGALEGGGRRRQSAAASKAGGAVCRRKRKRRSEEEEQECQVVYEQHTISSDSEVNDGSKAGVKNSELGNAAEIEALESLPSLPPVSSTLEEPPEEPGTTGAEETVKVGEDPSGQRSPAVILEKFPTSGPASAVRDRSLITAKNKQGEIGGVTEKEVHIGDIKVEESVLEPQLAKNGQDVDQQPQHQRDIRTVLVKEERTLVLHEVQAAPGSRRMRWNVEPVDVESTYSPPAKTTFKRFVGASITPRCLPTSAAAETQWQQPPDLQDFLVQSSDEEDVGCLELSDPQLDSEAEVMAYFKKNQTEPARLPPTPSQLQTPSAENKTREPVEYFHDYFGQETWEEIATCTVRMSNMPQPVTAREVAQFVGIHIAMGTLKFPSPKLYWEELTKVPLVADAMSLLRFLELSRTLKLAYPPLEEVHCDPRRENDSQTVQHKTLLSSKKAASNHKNEQFQRDSGNGPNCSKKQTDCLWKVRALIRRFEAGCRSLRRDGDYAVDQYPLPLTGKMHKKPSLCSTTLVGFGGFLLHLDIKWGPSGKEDAVERTVPRGSTVFLCKQELSTPAMLERLLLAGVHSAGRVGGAQGQIGDEFVSSDGKLTLRRSDWGFILSTVGNSQRDVASLTDDFEKAQMSAHLNRDLQSLYCTPLTASAPTCWPQAVLWYLTDLALINSWLLYREEHAGTSAPLSLMAFRLEVSKALILPSSCDAQDSVPSQPLRERTRSTGGTPGPNLVEESPLPDVATRYDGLDHWPEQLGEGEGGRCRFGDCQRTSRVLCLKCCVFLCISRSNNCFLKFHNQESLGKD</sequence>
<feature type="compositionally biased region" description="Basic and acidic residues" evidence="10">
    <location>
        <begin position="865"/>
        <end position="875"/>
    </location>
</feature>
<feature type="domain" description="C2H2-type" evidence="11">
    <location>
        <begin position="1067"/>
        <end position="1095"/>
    </location>
</feature>
<feature type="region of interest" description="Disordered" evidence="10">
    <location>
        <begin position="1616"/>
        <end position="1637"/>
    </location>
</feature>
<feature type="region of interest" description="Disordered" evidence="10">
    <location>
        <begin position="622"/>
        <end position="733"/>
    </location>
</feature>
<dbReference type="KEGG" id="tng:GSTEN00018361G001"/>
<keyword evidence="2" id="KW-0479">Metal-binding</keyword>
<protein>
    <submittedName>
        <fullName evidence="12">Chromosome 8 SCAF14587, whole genome shotgun sequence</fullName>
    </submittedName>
</protein>
<dbReference type="InterPro" id="IPR013087">
    <property type="entry name" value="Znf_C2H2_type"/>
</dbReference>
<evidence type="ECO:0000256" key="3">
    <source>
        <dbReference type="ARBA" id="ARBA00022737"/>
    </source>
</evidence>
<evidence type="ECO:0000256" key="8">
    <source>
        <dbReference type="ARBA" id="ARBA00023242"/>
    </source>
</evidence>
<dbReference type="InterPro" id="IPR029526">
    <property type="entry name" value="PGBD"/>
</dbReference>
<evidence type="ECO:0000256" key="2">
    <source>
        <dbReference type="ARBA" id="ARBA00022723"/>
    </source>
</evidence>
<evidence type="ECO:0000256" key="4">
    <source>
        <dbReference type="ARBA" id="ARBA00022771"/>
    </source>
</evidence>
<feature type="compositionally biased region" description="Basic residues" evidence="10">
    <location>
        <begin position="904"/>
        <end position="916"/>
    </location>
</feature>
<comment type="subcellular location">
    <subcellularLocation>
        <location evidence="1">Nucleus</location>
    </subcellularLocation>
</comment>
<organism evidence="12">
    <name type="scientific">Tetraodon nigroviridis</name>
    <name type="common">Spotted green pufferfish</name>
    <name type="synonym">Chelonodon nigroviridis</name>
    <dbReference type="NCBI Taxonomy" id="99883"/>
    <lineage>
        <taxon>Eukaryota</taxon>
        <taxon>Metazoa</taxon>
        <taxon>Chordata</taxon>
        <taxon>Craniata</taxon>
        <taxon>Vertebrata</taxon>
        <taxon>Euteleostomi</taxon>
        <taxon>Actinopterygii</taxon>
        <taxon>Neopterygii</taxon>
        <taxon>Teleostei</taxon>
        <taxon>Neoteleostei</taxon>
        <taxon>Acanthomorphata</taxon>
        <taxon>Eupercaria</taxon>
        <taxon>Tetraodontiformes</taxon>
        <taxon>Tetradontoidea</taxon>
        <taxon>Tetraodontidae</taxon>
        <taxon>Tetraodon</taxon>
    </lineage>
</organism>
<keyword evidence="3" id="KW-0677">Repeat</keyword>
<feature type="region of interest" description="Disordered" evidence="10">
    <location>
        <begin position="1137"/>
        <end position="1209"/>
    </location>
</feature>
<dbReference type="GO" id="GO:0005634">
    <property type="term" value="C:nucleus"/>
    <property type="evidence" value="ECO:0007669"/>
    <property type="project" value="UniProtKB-SubCell"/>
</dbReference>
<keyword evidence="4 9" id="KW-0863">Zinc-finger</keyword>
<feature type="compositionally biased region" description="Low complexity" evidence="10">
    <location>
        <begin position="1"/>
        <end position="13"/>
    </location>
</feature>
<dbReference type="Pfam" id="PF00096">
    <property type="entry name" value="zf-C2H2"/>
    <property type="match status" value="3"/>
</dbReference>
<dbReference type="Pfam" id="PF13843">
    <property type="entry name" value="DDE_Tnp_1_7"/>
    <property type="match status" value="1"/>
</dbReference>
<dbReference type="SUPFAM" id="SSF57667">
    <property type="entry name" value="beta-beta-alpha zinc fingers"/>
    <property type="match status" value="2"/>
</dbReference>
<feature type="domain" description="C2H2-type" evidence="11">
    <location>
        <begin position="218"/>
        <end position="245"/>
    </location>
</feature>
<feature type="compositionally biased region" description="Basic and acidic residues" evidence="10">
    <location>
        <begin position="796"/>
        <end position="806"/>
    </location>
</feature>
<dbReference type="GO" id="GO:0003677">
    <property type="term" value="F:DNA binding"/>
    <property type="evidence" value="ECO:0007669"/>
    <property type="project" value="UniProtKB-KW"/>
</dbReference>